<dbReference type="KEGG" id="hlo:J0X27_12845"/>
<organism evidence="1 2">
    <name type="scientific">Natrinema longum</name>
    <dbReference type="NCBI Taxonomy" id="370324"/>
    <lineage>
        <taxon>Archaea</taxon>
        <taxon>Methanobacteriati</taxon>
        <taxon>Methanobacteriota</taxon>
        <taxon>Stenosarchaea group</taxon>
        <taxon>Halobacteria</taxon>
        <taxon>Halobacteriales</taxon>
        <taxon>Natrialbaceae</taxon>
        <taxon>Natrinema</taxon>
    </lineage>
</organism>
<reference evidence="1 2" key="1">
    <citation type="journal article" date="2006" name="Int. J. Syst. Evol. Microbiol.">
        <title>Haloterrigena longa sp. nov. and Haloterrigena limicola sp. nov., extremely halophilic archaea isolated from a salt lake.</title>
        <authorList>
            <person name="Cui H.L."/>
            <person name="Tohty D."/>
            <person name="Zhou P.J."/>
            <person name="Liu S.J."/>
        </authorList>
    </citation>
    <scope>NUCLEOTIDE SEQUENCE [LARGE SCALE GENOMIC DNA]</scope>
    <source>
        <strain evidence="1 2">ABH32</strain>
    </source>
</reference>
<dbReference type="Proteomes" id="UP000663191">
    <property type="component" value="Chromosome"/>
</dbReference>
<accession>A0A8A2U7W6</accession>
<dbReference type="OrthoDB" id="176300at2157"/>
<dbReference type="GeneID" id="63184647"/>
<dbReference type="AlphaFoldDB" id="A0A8A2U7W6"/>
<evidence type="ECO:0000313" key="2">
    <source>
        <dbReference type="Proteomes" id="UP000663191"/>
    </source>
</evidence>
<proteinExistence type="predicted"/>
<dbReference type="EMBL" id="CP071463">
    <property type="protein sequence ID" value="QSW84335.1"/>
    <property type="molecule type" value="Genomic_DNA"/>
</dbReference>
<dbReference type="RefSeq" id="WP_207269575.1">
    <property type="nucleotide sequence ID" value="NZ_CP071463.1"/>
</dbReference>
<protein>
    <submittedName>
        <fullName evidence="1">DUF2321 domain-containing protein</fullName>
    </submittedName>
</protein>
<keyword evidence="2" id="KW-1185">Reference proteome</keyword>
<name>A0A8A2U7W6_9EURY</name>
<dbReference type="Pfam" id="PF10083">
    <property type="entry name" value="DUF2321"/>
    <property type="match status" value="1"/>
</dbReference>
<evidence type="ECO:0000313" key="1">
    <source>
        <dbReference type="EMBL" id="QSW84335.1"/>
    </source>
</evidence>
<sequence>MLGRLIRENAYEGNMGEYDTMQVCLNGHQITDRYYRSPEHRQEYCEKCGAETIIKCQECGEEIRGYYRVEGVIAPSSTDVPDFCHACGEPYPWNE</sequence>
<dbReference type="InterPro" id="IPR016891">
    <property type="entry name" value="DUF2321"/>
</dbReference>
<gene>
    <name evidence="1" type="ORF">J0X27_12845</name>
</gene>